<dbReference type="Pfam" id="PF04909">
    <property type="entry name" value="Amidohydro_2"/>
    <property type="match status" value="1"/>
</dbReference>
<dbReference type="SUPFAM" id="SSF51556">
    <property type="entry name" value="Metallo-dependent hydrolases"/>
    <property type="match status" value="1"/>
</dbReference>
<dbReference type="InterPro" id="IPR006680">
    <property type="entry name" value="Amidohydro-rel"/>
</dbReference>
<dbReference type="EMBL" id="CAFBMH010000095">
    <property type="protein sequence ID" value="CAB4922262.1"/>
    <property type="molecule type" value="Genomic_DNA"/>
</dbReference>
<sequence length="350" mass="38903">MGQQVISADEHLVESFEFWDEWLPHSLPAKWRDRAPRRLGPGVALDGTTVMRTFTLFPELVTLSDDAPGATDLAARAAVHDGHGIDAAIVYPQRAMAMWGIDDHDLRDACFDAYNSWLAEQCRLSGHRLIGVPILATVHRPERTADAVERLRELGFHTMMLPNYPRQAHYGSTDMAPLFTAIETSGMPLSFHISEAPDGNGPGELGSYLMQSFQPFRKLWSYLVFAGIFDRHPGLRVVFAEGGISWIPSALDHADRIAAEFRDHLAPTLAHEPSHYWHTHCWATFMDDPRGLDQLGHIGADRVLWSSDYPHPEGTNDRTADVLGDLRDRFGANTAAAITGGTARAVYDLE</sequence>
<dbReference type="GO" id="GO:0019748">
    <property type="term" value="P:secondary metabolic process"/>
    <property type="evidence" value="ECO:0007669"/>
    <property type="project" value="TreeGrafter"/>
</dbReference>
<proteinExistence type="predicted"/>
<dbReference type="InterPro" id="IPR032465">
    <property type="entry name" value="ACMSD"/>
</dbReference>
<gene>
    <name evidence="3" type="ORF">UFOPK3543_02155</name>
</gene>
<evidence type="ECO:0000313" key="3">
    <source>
        <dbReference type="EMBL" id="CAB4922262.1"/>
    </source>
</evidence>
<dbReference type="AlphaFoldDB" id="A0A6J7HS04"/>
<dbReference type="GO" id="GO:0016787">
    <property type="term" value="F:hydrolase activity"/>
    <property type="evidence" value="ECO:0007669"/>
    <property type="project" value="InterPro"/>
</dbReference>
<evidence type="ECO:0000259" key="2">
    <source>
        <dbReference type="Pfam" id="PF04909"/>
    </source>
</evidence>
<dbReference type="PANTHER" id="PTHR21240">
    <property type="entry name" value="2-AMINO-3-CARBOXYLMUCONATE-6-SEMIALDEHYDE DECARBOXYLASE"/>
    <property type="match status" value="1"/>
</dbReference>
<dbReference type="Gene3D" id="3.20.20.140">
    <property type="entry name" value="Metal-dependent hydrolases"/>
    <property type="match status" value="1"/>
</dbReference>
<accession>A0A6J7HS04</accession>
<keyword evidence="1" id="KW-0456">Lyase</keyword>
<organism evidence="3">
    <name type="scientific">freshwater metagenome</name>
    <dbReference type="NCBI Taxonomy" id="449393"/>
    <lineage>
        <taxon>unclassified sequences</taxon>
        <taxon>metagenomes</taxon>
        <taxon>ecological metagenomes</taxon>
    </lineage>
</organism>
<feature type="domain" description="Amidohydrolase-related" evidence="2">
    <location>
        <begin position="65"/>
        <end position="349"/>
    </location>
</feature>
<dbReference type="PANTHER" id="PTHR21240:SF28">
    <property type="entry name" value="ISO-OROTATE DECARBOXYLASE (EUROFUNG)"/>
    <property type="match status" value="1"/>
</dbReference>
<evidence type="ECO:0000256" key="1">
    <source>
        <dbReference type="ARBA" id="ARBA00023239"/>
    </source>
</evidence>
<protein>
    <submittedName>
        <fullName evidence="3">Unannotated protein</fullName>
    </submittedName>
</protein>
<name>A0A6J7HS04_9ZZZZ</name>
<dbReference type="GO" id="GO:0016831">
    <property type="term" value="F:carboxy-lyase activity"/>
    <property type="evidence" value="ECO:0007669"/>
    <property type="project" value="InterPro"/>
</dbReference>
<dbReference type="InterPro" id="IPR032466">
    <property type="entry name" value="Metal_Hydrolase"/>
</dbReference>
<reference evidence="3" key="1">
    <citation type="submission" date="2020-05" db="EMBL/GenBank/DDBJ databases">
        <authorList>
            <person name="Chiriac C."/>
            <person name="Salcher M."/>
            <person name="Ghai R."/>
            <person name="Kavagutti S V."/>
        </authorList>
    </citation>
    <scope>NUCLEOTIDE SEQUENCE</scope>
</reference>
<dbReference type="GO" id="GO:0005737">
    <property type="term" value="C:cytoplasm"/>
    <property type="evidence" value="ECO:0007669"/>
    <property type="project" value="TreeGrafter"/>
</dbReference>